<sequence length="466" mass="53644">MDTIAIVQVRNGPLHTFGGDWERSYRPLPDLFFCIAVLWMLLVVVWTLNTWSKRRWQTSSLQWVLTAIPAMKSLVMSLSFVFWYSCIHLKICSFWVAFGVFVSRIFFETACFVTFLLISYGYCIMQEQLSLAQRRSAASLTSLLYLILTGYKAAVPQFAVLIVFIYAGLLYIIMAHIAQNLSLLREQLQQIQAEGVHMMHNAVHTKYIMFRKFQGAMLAMVVAEILVHAQVESVVNEYWMRLLVREMTEVIIFLFIGWTFRSRERFPFFDVMPTSNSAVQRTLAPIYSVEMNEREFSKLDYKEWHIGVPTTVSRSGDENRPTLVIVQNPSLSDFTFTDFTTEPCLNGFPKIPGNFQPLWPNPSSSSISEHEGLQLRLRTTGELSKVEESVLRKGNHMAEHSHWESKSRSIDSMVSDSTGNMEQVSVDVRRFKNYAFVPFEHLCGDLRPLHSNTYLCKSLQSSVHSK</sequence>
<keyword evidence="4" id="KW-1185">Reference proteome</keyword>
<dbReference type="EnsemblPlants" id="Pp3c27_6190V3.1">
    <property type="protein sequence ID" value="Pp3c27_6190V3.1"/>
    <property type="gene ID" value="Pp3c27_6190"/>
</dbReference>
<dbReference type="AlphaFoldDB" id="A0A2K1IAX7"/>
<dbReference type="RefSeq" id="XP_024367654.1">
    <property type="nucleotide sequence ID" value="XM_024511886.2"/>
</dbReference>
<feature type="transmembrane region" description="Helical" evidence="1">
    <location>
        <begin position="30"/>
        <end position="51"/>
    </location>
</feature>
<name>A0A2K1IAX7_PHYPA</name>
<dbReference type="PANTHER" id="PTHR36329:SF1">
    <property type="entry name" value="TRANSMEMBRANE PROTEIN"/>
    <property type="match status" value="1"/>
</dbReference>
<evidence type="ECO:0000256" key="1">
    <source>
        <dbReference type="SAM" id="Phobius"/>
    </source>
</evidence>
<dbReference type="GeneID" id="112278418"/>
<proteinExistence type="predicted"/>
<dbReference type="Gramene" id="Pp3c27_6190V3.1">
    <property type="protein sequence ID" value="Pp3c27_6190V3.1"/>
    <property type="gene ID" value="Pp3c27_6190"/>
</dbReference>
<keyword evidence="1" id="KW-1133">Transmembrane helix</keyword>
<dbReference type="EnsemblPlants" id="Pp3c27_6190V3.2">
    <property type="protein sequence ID" value="Pp3c27_6190V3.2"/>
    <property type="gene ID" value="Pp3c27_6190"/>
</dbReference>
<dbReference type="Gramene" id="Pp3c27_6190V3.3">
    <property type="protein sequence ID" value="Pp3c27_6190V3.3"/>
    <property type="gene ID" value="Pp3c27_6190"/>
</dbReference>
<feature type="transmembrane region" description="Helical" evidence="1">
    <location>
        <begin position="105"/>
        <end position="125"/>
    </location>
</feature>
<organism evidence="2">
    <name type="scientific">Physcomitrium patens</name>
    <name type="common">Spreading-leaved earth moss</name>
    <name type="synonym">Physcomitrella patens</name>
    <dbReference type="NCBI Taxonomy" id="3218"/>
    <lineage>
        <taxon>Eukaryota</taxon>
        <taxon>Viridiplantae</taxon>
        <taxon>Streptophyta</taxon>
        <taxon>Embryophyta</taxon>
        <taxon>Bryophyta</taxon>
        <taxon>Bryophytina</taxon>
        <taxon>Bryopsida</taxon>
        <taxon>Funariidae</taxon>
        <taxon>Funariales</taxon>
        <taxon>Funariaceae</taxon>
        <taxon>Physcomitrium</taxon>
    </lineage>
</organism>
<evidence type="ECO:0000313" key="2">
    <source>
        <dbReference type="EMBL" id="PNR26424.1"/>
    </source>
</evidence>
<accession>A0A2K1IAX7</accession>
<keyword evidence="1" id="KW-0472">Membrane</keyword>
<dbReference type="PaxDb" id="3218-PP1S214_22V6.1"/>
<protein>
    <submittedName>
        <fullName evidence="2 3">Uncharacterized protein</fullName>
    </submittedName>
</protein>
<evidence type="ECO:0000313" key="4">
    <source>
        <dbReference type="Proteomes" id="UP000006727"/>
    </source>
</evidence>
<dbReference type="Proteomes" id="UP000006727">
    <property type="component" value="Chromosome 27"/>
</dbReference>
<dbReference type="EnsemblPlants" id="Pp3c27_6190V3.3">
    <property type="protein sequence ID" value="Pp3c27_6190V3.3"/>
    <property type="gene ID" value="Pp3c27_6190"/>
</dbReference>
<reference evidence="3" key="3">
    <citation type="submission" date="2020-12" db="UniProtKB">
        <authorList>
            <consortium name="EnsemblPlants"/>
        </authorList>
    </citation>
    <scope>IDENTIFICATION</scope>
</reference>
<feature type="transmembrane region" description="Helical" evidence="1">
    <location>
        <begin position="243"/>
        <end position="260"/>
    </location>
</feature>
<reference evidence="2 4" key="2">
    <citation type="journal article" date="2018" name="Plant J.">
        <title>The Physcomitrella patens chromosome-scale assembly reveals moss genome structure and evolution.</title>
        <authorList>
            <person name="Lang D."/>
            <person name="Ullrich K.K."/>
            <person name="Murat F."/>
            <person name="Fuchs J."/>
            <person name="Jenkins J."/>
            <person name="Haas F.B."/>
            <person name="Piednoel M."/>
            <person name="Gundlach H."/>
            <person name="Van Bel M."/>
            <person name="Meyberg R."/>
            <person name="Vives C."/>
            <person name="Morata J."/>
            <person name="Symeonidi A."/>
            <person name="Hiss M."/>
            <person name="Muchero W."/>
            <person name="Kamisugi Y."/>
            <person name="Saleh O."/>
            <person name="Blanc G."/>
            <person name="Decker E.L."/>
            <person name="van Gessel N."/>
            <person name="Grimwood J."/>
            <person name="Hayes R.D."/>
            <person name="Graham S.W."/>
            <person name="Gunter L.E."/>
            <person name="McDaniel S.F."/>
            <person name="Hoernstein S.N.W."/>
            <person name="Larsson A."/>
            <person name="Li F.W."/>
            <person name="Perroud P.F."/>
            <person name="Phillips J."/>
            <person name="Ranjan P."/>
            <person name="Rokshar D.S."/>
            <person name="Rothfels C.J."/>
            <person name="Schneider L."/>
            <person name="Shu S."/>
            <person name="Stevenson D.W."/>
            <person name="Thummler F."/>
            <person name="Tillich M."/>
            <person name="Villarreal Aguilar J.C."/>
            <person name="Widiez T."/>
            <person name="Wong G.K."/>
            <person name="Wymore A."/>
            <person name="Zhang Y."/>
            <person name="Zimmer A.D."/>
            <person name="Quatrano R.S."/>
            <person name="Mayer K.F.X."/>
            <person name="Goodstein D."/>
            <person name="Casacuberta J.M."/>
            <person name="Vandepoele K."/>
            <person name="Reski R."/>
            <person name="Cuming A.C."/>
            <person name="Tuskan G.A."/>
            <person name="Maumus F."/>
            <person name="Salse J."/>
            <person name="Schmutz J."/>
            <person name="Rensing S.A."/>
        </authorList>
    </citation>
    <scope>NUCLEOTIDE SEQUENCE [LARGE SCALE GENOMIC DNA]</scope>
    <source>
        <strain evidence="3 4">cv. Gransden 2004</strain>
    </source>
</reference>
<dbReference type="Gramene" id="Pp3c27_6190V3.2">
    <property type="protein sequence ID" value="Pp3c27_6190V3.2"/>
    <property type="gene ID" value="Pp3c27_6190"/>
</dbReference>
<gene>
    <name evidence="3" type="primary">LOC112278418</name>
    <name evidence="2" type="ORF">PHYPA_030999</name>
</gene>
<evidence type="ECO:0000313" key="3">
    <source>
        <dbReference type="EnsemblPlants" id="Pp3c27_6190V3.1"/>
    </source>
</evidence>
<keyword evidence="1" id="KW-0812">Transmembrane</keyword>
<dbReference type="PANTHER" id="PTHR36329">
    <property type="entry name" value="TRANSMEMBRANE PROTEIN"/>
    <property type="match status" value="1"/>
</dbReference>
<dbReference type="EMBL" id="ABEU02000027">
    <property type="protein sequence ID" value="PNR26424.1"/>
    <property type="molecule type" value="Genomic_DNA"/>
</dbReference>
<feature type="transmembrane region" description="Helical" evidence="1">
    <location>
        <begin position="160"/>
        <end position="178"/>
    </location>
</feature>
<feature type="transmembrane region" description="Helical" evidence="1">
    <location>
        <begin position="63"/>
        <end position="85"/>
    </location>
</feature>
<reference evidence="2 4" key="1">
    <citation type="journal article" date="2008" name="Science">
        <title>The Physcomitrella genome reveals evolutionary insights into the conquest of land by plants.</title>
        <authorList>
            <person name="Rensing S."/>
            <person name="Lang D."/>
            <person name="Zimmer A."/>
            <person name="Terry A."/>
            <person name="Salamov A."/>
            <person name="Shapiro H."/>
            <person name="Nishiyama T."/>
            <person name="Perroud P.-F."/>
            <person name="Lindquist E."/>
            <person name="Kamisugi Y."/>
            <person name="Tanahashi T."/>
            <person name="Sakakibara K."/>
            <person name="Fujita T."/>
            <person name="Oishi K."/>
            <person name="Shin-I T."/>
            <person name="Kuroki Y."/>
            <person name="Toyoda A."/>
            <person name="Suzuki Y."/>
            <person name="Hashimoto A."/>
            <person name="Yamaguchi K."/>
            <person name="Sugano A."/>
            <person name="Kohara Y."/>
            <person name="Fujiyama A."/>
            <person name="Anterola A."/>
            <person name="Aoki S."/>
            <person name="Ashton N."/>
            <person name="Barbazuk W.B."/>
            <person name="Barker E."/>
            <person name="Bennetzen J."/>
            <person name="Bezanilla M."/>
            <person name="Blankenship R."/>
            <person name="Cho S.H."/>
            <person name="Dutcher S."/>
            <person name="Estelle M."/>
            <person name="Fawcett J.A."/>
            <person name="Gundlach H."/>
            <person name="Hanada K."/>
            <person name="Heyl A."/>
            <person name="Hicks K.A."/>
            <person name="Hugh J."/>
            <person name="Lohr M."/>
            <person name="Mayer K."/>
            <person name="Melkozernov A."/>
            <person name="Murata T."/>
            <person name="Nelson D."/>
            <person name="Pils B."/>
            <person name="Prigge M."/>
            <person name="Reiss B."/>
            <person name="Renner T."/>
            <person name="Rombauts S."/>
            <person name="Rushton P."/>
            <person name="Sanderfoot A."/>
            <person name="Schween G."/>
            <person name="Shiu S.-H."/>
            <person name="Stueber K."/>
            <person name="Theodoulou F.L."/>
            <person name="Tu H."/>
            <person name="Van de Peer Y."/>
            <person name="Verrier P.J."/>
            <person name="Waters E."/>
            <person name="Wood A."/>
            <person name="Yang L."/>
            <person name="Cove D."/>
            <person name="Cuming A."/>
            <person name="Hasebe M."/>
            <person name="Lucas S."/>
            <person name="Mishler D.B."/>
            <person name="Reski R."/>
            <person name="Grigoriev I."/>
            <person name="Quatrano R.S."/>
            <person name="Boore J.L."/>
        </authorList>
    </citation>
    <scope>NUCLEOTIDE SEQUENCE [LARGE SCALE GENOMIC DNA]</scope>
    <source>
        <strain evidence="3 4">cv. Gransden 2004</strain>
    </source>
</reference>